<feature type="transmembrane region" description="Helical" evidence="9">
    <location>
        <begin position="182"/>
        <end position="203"/>
    </location>
</feature>
<keyword evidence="9" id="KW-0812">Transmembrane</keyword>
<keyword evidence="9" id="KW-0472">Membrane</keyword>
<dbReference type="PANTHER" id="PTHR24421">
    <property type="entry name" value="NITRATE/NITRITE SENSOR PROTEIN NARX-RELATED"/>
    <property type="match status" value="1"/>
</dbReference>
<organism evidence="12 13">
    <name type="scientific">Kitasatospora indigofera</name>
    <dbReference type="NCBI Taxonomy" id="67307"/>
    <lineage>
        <taxon>Bacteria</taxon>
        <taxon>Bacillati</taxon>
        <taxon>Actinomycetota</taxon>
        <taxon>Actinomycetes</taxon>
        <taxon>Kitasatosporales</taxon>
        <taxon>Streptomycetaceae</taxon>
        <taxon>Kitasatospora</taxon>
    </lineage>
</organism>
<dbReference type="Gene3D" id="3.30.565.10">
    <property type="entry name" value="Histidine kinase-like ATPase, C-terminal domain"/>
    <property type="match status" value="1"/>
</dbReference>
<keyword evidence="9" id="KW-1133">Transmembrane helix</keyword>
<dbReference type="InterPro" id="IPR036890">
    <property type="entry name" value="HATPase_C_sf"/>
</dbReference>
<evidence type="ECO:0000313" key="12">
    <source>
        <dbReference type="EMBL" id="GHH76460.1"/>
    </source>
</evidence>
<dbReference type="Proteomes" id="UP000617734">
    <property type="component" value="Unassembled WGS sequence"/>
</dbReference>
<keyword evidence="8" id="KW-0902">Two-component regulatory system</keyword>
<dbReference type="InterPro" id="IPR003594">
    <property type="entry name" value="HATPase_dom"/>
</dbReference>
<dbReference type="GO" id="GO:0046983">
    <property type="term" value="F:protein dimerization activity"/>
    <property type="evidence" value="ECO:0007669"/>
    <property type="project" value="InterPro"/>
</dbReference>
<name>A0A919G1S1_9ACTN</name>
<keyword evidence="5" id="KW-0547">Nucleotide-binding</keyword>
<evidence type="ECO:0000313" key="13">
    <source>
        <dbReference type="Proteomes" id="UP000617734"/>
    </source>
</evidence>
<feature type="domain" description="Histidine kinase/HSP90-like ATPase" evidence="10">
    <location>
        <begin position="340"/>
        <end position="431"/>
    </location>
</feature>
<evidence type="ECO:0000256" key="6">
    <source>
        <dbReference type="ARBA" id="ARBA00022777"/>
    </source>
</evidence>
<keyword evidence="13" id="KW-1185">Reference proteome</keyword>
<comment type="catalytic activity">
    <reaction evidence="1">
        <text>ATP + protein L-histidine = ADP + protein N-phospho-L-histidine.</text>
        <dbReference type="EC" id="2.7.13.3"/>
    </reaction>
</comment>
<proteinExistence type="predicted"/>
<evidence type="ECO:0000259" key="10">
    <source>
        <dbReference type="Pfam" id="PF02518"/>
    </source>
</evidence>
<dbReference type="Pfam" id="PF02518">
    <property type="entry name" value="HATPase_c"/>
    <property type="match status" value="1"/>
</dbReference>
<comment type="caution">
    <text evidence="12">The sequence shown here is derived from an EMBL/GenBank/DDBJ whole genome shotgun (WGS) entry which is preliminary data.</text>
</comment>
<dbReference type="SUPFAM" id="SSF55874">
    <property type="entry name" value="ATPase domain of HSP90 chaperone/DNA topoisomerase II/histidine kinase"/>
    <property type="match status" value="1"/>
</dbReference>
<reference evidence="12" key="2">
    <citation type="submission" date="2020-09" db="EMBL/GenBank/DDBJ databases">
        <authorList>
            <person name="Sun Q."/>
            <person name="Ohkuma M."/>
        </authorList>
    </citation>
    <scope>NUCLEOTIDE SEQUENCE</scope>
    <source>
        <strain evidence="12">JCM 4646</strain>
    </source>
</reference>
<feature type="transmembrane region" description="Helical" evidence="9">
    <location>
        <begin position="21"/>
        <end position="44"/>
    </location>
</feature>
<keyword evidence="3" id="KW-0597">Phosphoprotein</keyword>
<dbReference type="GO" id="GO:0000155">
    <property type="term" value="F:phosphorelay sensor kinase activity"/>
    <property type="evidence" value="ECO:0007669"/>
    <property type="project" value="InterPro"/>
</dbReference>
<evidence type="ECO:0000256" key="1">
    <source>
        <dbReference type="ARBA" id="ARBA00000085"/>
    </source>
</evidence>
<gene>
    <name evidence="12" type="ORF">GCM10018781_47700</name>
</gene>
<feature type="domain" description="Signal transduction histidine kinase subgroup 3 dimerisation and phosphoacceptor" evidence="11">
    <location>
        <begin position="231"/>
        <end position="296"/>
    </location>
</feature>
<keyword evidence="4" id="KW-0808">Transferase</keyword>
<feature type="transmembrane region" description="Helical" evidence="9">
    <location>
        <begin position="56"/>
        <end position="76"/>
    </location>
</feature>
<keyword evidence="7" id="KW-0067">ATP-binding</keyword>
<dbReference type="Gene3D" id="1.20.5.1930">
    <property type="match status" value="1"/>
</dbReference>
<dbReference type="Pfam" id="PF07730">
    <property type="entry name" value="HisKA_3"/>
    <property type="match status" value="1"/>
</dbReference>
<evidence type="ECO:0000256" key="5">
    <source>
        <dbReference type="ARBA" id="ARBA00022741"/>
    </source>
</evidence>
<dbReference type="AlphaFoldDB" id="A0A919G1S1"/>
<sequence>MTCPAILAIMIRGLRPLLRGSTYTGVLFAYAGALASLPLLPFALAPALAWRSAPEAARIVLVLLLWAVLTGSVGLARTTRRVLVVAARRLLRVPLPDPVAGRLRAGPAGGPATSAGAAPSGAGRWRTPLWLLVHVLLGWTGALVSGLLILLGLSLPGGRLGGQVELTLSGRALRVDGGWQSWVLGLGCLLLAAAGCAAVTGALRWTAPRLLGPSPAERLALAAERELLLAERNRLAHELHDSIGHTLTAATIQAAVAGELLAADPAAARAALRSIEESARAALEDLDHVLGVLREERPGTAPTRTLSDLPELLDRLRHAGAVLEPDLSGDLAQVPGTLSRAAYRILQEGLTNALRHGAGGPIEVRVAAGADGLELDVVNRTGAAPGHGPGAFPTTGHGLPGLAERVRLLHGEIDFGPAGPRHWRLAVRLPLRLPA</sequence>
<evidence type="ECO:0000256" key="4">
    <source>
        <dbReference type="ARBA" id="ARBA00022679"/>
    </source>
</evidence>
<feature type="transmembrane region" description="Helical" evidence="9">
    <location>
        <begin position="129"/>
        <end position="153"/>
    </location>
</feature>
<evidence type="ECO:0000256" key="8">
    <source>
        <dbReference type="ARBA" id="ARBA00023012"/>
    </source>
</evidence>
<dbReference type="GO" id="GO:0016020">
    <property type="term" value="C:membrane"/>
    <property type="evidence" value="ECO:0007669"/>
    <property type="project" value="InterPro"/>
</dbReference>
<evidence type="ECO:0000256" key="3">
    <source>
        <dbReference type="ARBA" id="ARBA00022553"/>
    </source>
</evidence>
<keyword evidence="6 12" id="KW-0418">Kinase</keyword>
<evidence type="ECO:0000256" key="7">
    <source>
        <dbReference type="ARBA" id="ARBA00022840"/>
    </source>
</evidence>
<dbReference type="CDD" id="cd16917">
    <property type="entry name" value="HATPase_UhpB-NarQ-NarX-like"/>
    <property type="match status" value="1"/>
</dbReference>
<reference evidence="12" key="1">
    <citation type="journal article" date="2014" name="Int. J. Syst. Evol. Microbiol.">
        <title>Complete genome sequence of Corynebacterium casei LMG S-19264T (=DSM 44701T), isolated from a smear-ripened cheese.</title>
        <authorList>
            <consortium name="US DOE Joint Genome Institute (JGI-PGF)"/>
            <person name="Walter F."/>
            <person name="Albersmeier A."/>
            <person name="Kalinowski J."/>
            <person name="Ruckert C."/>
        </authorList>
    </citation>
    <scope>NUCLEOTIDE SEQUENCE</scope>
    <source>
        <strain evidence="12">JCM 4646</strain>
    </source>
</reference>
<evidence type="ECO:0000259" key="11">
    <source>
        <dbReference type="Pfam" id="PF07730"/>
    </source>
</evidence>
<evidence type="ECO:0000256" key="9">
    <source>
        <dbReference type="SAM" id="Phobius"/>
    </source>
</evidence>
<dbReference type="PANTHER" id="PTHR24421:SF10">
    <property type="entry name" value="NITRATE_NITRITE SENSOR PROTEIN NARQ"/>
    <property type="match status" value="1"/>
</dbReference>
<accession>A0A919G1S1</accession>
<dbReference type="EC" id="2.7.13.3" evidence="2"/>
<dbReference type="InterPro" id="IPR050482">
    <property type="entry name" value="Sensor_HK_TwoCompSys"/>
</dbReference>
<evidence type="ECO:0000256" key="2">
    <source>
        <dbReference type="ARBA" id="ARBA00012438"/>
    </source>
</evidence>
<dbReference type="InterPro" id="IPR011712">
    <property type="entry name" value="Sig_transdc_His_kin_sub3_dim/P"/>
</dbReference>
<dbReference type="GO" id="GO:0005524">
    <property type="term" value="F:ATP binding"/>
    <property type="evidence" value="ECO:0007669"/>
    <property type="project" value="UniProtKB-KW"/>
</dbReference>
<protein>
    <recommendedName>
        <fullName evidence="2">histidine kinase</fullName>
        <ecNumber evidence="2">2.7.13.3</ecNumber>
    </recommendedName>
</protein>
<dbReference type="EMBL" id="BNBO01000029">
    <property type="protein sequence ID" value="GHH76460.1"/>
    <property type="molecule type" value="Genomic_DNA"/>
</dbReference>